<evidence type="ECO:0000313" key="8">
    <source>
        <dbReference type="Proteomes" id="UP001180020"/>
    </source>
</evidence>
<evidence type="ECO:0000256" key="2">
    <source>
        <dbReference type="ARBA" id="ARBA00022771"/>
    </source>
</evidence>
<keyword evidence="8" id="KW-1185">Reference proteome</keyword>
<sequence>MEERTDSISWAQGSNPRYTVKSGYKWWYQDLQVVQGMDTKTLLVWKWKLPLKVKIFLWMLFQRRLLTKAYRGKWRGTEDQNFLLCNDEVETVEHLFLTCLKAVQFWTWLAQLASIRTNSQDLGELWDVMGNSANQGDKSIKAHVMRRVLIFPPKRTPKVTKSPSPKRRRTLADPPFRPVNSLRNSNVRPLPAHIRPRECRCKKGECPIYTSRQEHSKGRRFYCCPFNRTPQDCRFFEWIDDADDPIIELKFHLENHEETMTNVEHVNNK</sequence>
<evidence type="ECO:0000313" key="7">
    <source>
        <dbReference type="EMBL" id="KAK1299937.1"/>
    </source>
</evidence>
<dbReference type="Pfam" id="PF13966">
    <property type="entry name" value="zf-RVT"/>
    <property type="match status" value="1"/>
</dbReference>
<dbReference type="GO" id="GO:0008270">
    <property type="term" value="F:zinc ion binding"/>
    <property type="evidence" value="ECO:0007669"/>
    <property type="project" value="UniProtKB-KW"/>
</dbReference>
<dbReference type="InterPro" id="IPR026960">
    <property type="entry name" value="RVT-Znf"/>
</dbReference>
<reference evidence="7" key="2">
    <citation type="submission" date="2023-06" db="EMBL/GenBank/DDBJ databases">
        <authorList>
            <person name="Ma L."/>
            <person name="Liu K.-W."/>
            <person name="Li Z."/>
            <person name="Hsiao Y.-Y."/>
            <person name="Qi Y."/>
            <person name="Fu T."/>
            <person name="Tang G."/>
            <person name="Zhang D."/>
            <person name="Sun W.-H."/>
            <person name="Liu D.-K."/>
            <person name="Li Y."/>
            <person name="Chen G.-Z."/>
            <person name="Liu X.-D."/>
            <person name="Liao X.-Y."/>
            <person name="Jiang Y.-T."/>
            <person name="Yu X."/>
            <person name="Hao Y."/>
            <person name="Huang J."/>
            <person name="Zhao X.-W."/>
            <person name="Ke S."/>
            <person name="Chen Y.-Y."/>
            <person name="Wu W.-L."/>
            <person name="Hsu J.-L."/>
            <person name="Lin Y.-F."/>
            <person name="Huang M.-D."/>
            <person name="Li C.-Y."/>
            <person name="Huang L."/>
            <person name="Wang Z.-W."/>
            <person name="Zhao X."/>
            <person name="Zhong W.-Y."/>
            <person name="Peng D.-H."/>
            <person name="Ahmad S."/>
            <person name="Lan S."/>
            <person name="Zhang J.-S."/>
            <person name="Tsai W.-C."/>
            <person name="Van De Peer Y."/>
            <person name="Liu Z.-J."/>
        </authorList>
    </citation>
    <scope>NUCLEOTIDE SEQUENCE</scope>
    <source>
        <strain evidence="7">CP</strain>
        <tissue evidence="7">Leaves</tissue>
    </source>
</reference>
<reference evidence="7" key="1">
    <citation type="journal article" date="2023" name="Nat. Commun.">
        <title>Diploid and tetraploid genomes of Acorus and the evolution of monocots.</title>
        <authorList>
            <person name="Ma L."/>
            <person name="Liu K.W."/>
            <person name="Li Z."/>
            <person name="Hsiao Y.Y."/>
            <person name="Qi Y."/>
            <person name="Fu T."/>
            <person name="Tang G.D."/>
            <person name="Zhang D."/>
            <person name="Sun W.H."/>
            <person name="Liu D.K."/>
            <person name="Li Y."/>
            <person name="Chen G.Z."/>
            <person name="Liu X.D."/>
            <person name="Liao X.Y."/>
            <person name="Jiang Y.T."/>
            <person name="Yu X."/>
            <person name="Hao Y."/>
            <person name="Huang J."/>
            <person name="Zhao X.W."/>
            <person name="Ke S."/>
            <person name="Chen Y.Y."/>
            <person name="Wu W.L."/>
            <person name="Hsu J.L."/>
            <person name="Lin Y.F."/>
            <person name="Huang M.D."/>
            <person name="Li C.Y."/>
            <person name="Huang L."/>
            <person name="Wang Z.W."/>
            <person name="Zhao X."/>
            <person name="Zhong W.Y."/>
            <person name="Peng D.H."/>
            <person name="Ahmad S."/>
            <person name="Lan S."/>
            <person name="Zhang J.S."/>
            <person name="Tsai W.C."/>
            <person name="Van de Peer Y."/>
            <person name="Liu Z.J."/>
        </authorList>
    </citation>
    <scope>NUCLEOTIDE SEQUENCE</scope>
    <source>
        <strain evidence="7">CP</strain>
    </source>
</reference>
<evidence type="ECO:0000256" key="4">
    <source>
        <dbReference type="PROSITE-ProRule" id="PRU01343"/>
    </source>
</evidence>
<name>A0AAV9DF10_ACOCL</name>
<dbReference type="Proteomes" id="UP001180020">
    <property type="component" value="Unassembled WGS sequence"/>
</dbReference>
<feature type="domain" description="GRF-type" evidence="6">
    <location>
        <begin position="199"/>
        <end position="242"/>
    </location>
</feature>
<accession>A0AAV9DF10</accession>
<feature type="region of interest" description="Disordered" evidence="5">
    <location>
        <begin position="155"/>
        <end position="182"/>
    </location>
</feature>
<proteinExistence type="predicted"/>
<protein>
    <recommendedName>
        <fullName evidence="6">GRF-type domain-containing protein</fullName>
    </recommendedName>
</protein>
<evidence type="ECO:0000259" key="6">
    <source>
        <dbReference type="PROSITE" id="PS51999"/>
    </source>
</evidence>
<keyword evidence="1" id="KW-0479">Metal-binding</keyword>
<dbReference type="AlphaFoldDB" id="A0AAV9DF10"/>
<keyword evidence="2 4" id="KW-0863">Zinc-finger</keyword>
<comment type="caution">
    <text evidence="7">The sequence shown here is derived from an EMBL/GenBank/DDBJ whole genome shotgun (WGS) entry which is preliminary data.</text>
</comment>
<dbReference type="PANTHER" id="PTHR33680">
    <property type="entry name" value="OS07G0190500 PROTEIN"/>
    <property type="match status" value="1"/>
</dbReference>
<keyword evidence="3" id="KW-0862">Zinc</keyword>
<dbReference type="InterPro" id="IPR010666">
    <property type="entry name" value="Znf_GRF"/>
</dbReference>
<dbReference type="PANTHER" id="PTHR33680:SF1">
    <property type="entry name" value="OS05G0489500 PROTEIN"/>
    <property type="match status" value="1"/>
</dbReference>
<organism evidence="7 8">
    <name type="scientific">Acorus calamus</name>
    <name type="common">Sweet flag</name>
    <dbReference type="NCBI Taxonomy" id="4465"/>
    <lineage>
        <taxon>Eukaryota</taxon>
        <taxon>Viridiplantae</taxon>
        <taxon>Streptophyta</taxon>
        <taxon>Embryophyta</taxon>
        <taxon>Tracheophyta</taxon>
        <taxon>Spermatophyta</taxon>
        <taxon>Magnoliopsida</taxon>
        <taxon>Liliopsida</taxon>
        <taxon>Acoraceae</taxon>
        <taxon>Acorus</taxon>
    </lineage>
</organism>
<evidence type="ECO:0000256" key="3">
    <source>
        <dbReference type="ARBA" id="ARBA00022833"/>
    </source>
</evidence>
<evidence type="ECO:0000256" key="1">
    <source>
        <dbReference type="ARBA" id="ARBA00022723"/>
    </source>
</evidence>
<gene>
    <name evidence="7" type="ORF">QJS10_CPB13g01266</name>
</gene>
<dbReference type="PROSITE" id="PS51999">
    <property type="entry name" value="ZF_GRF"/>
    <property type="match status" value="1"/>
</dbReference>
<evidence type="ECO:0000256" key="5">
    <source>
        <dbReference type="SAM" id="MobiDB-lite"/>
    </source>
</evidence>
<dbReference type="Pfam" id="PF06839">
    <property type="entry name" value="Zn_ribbon_GRF"/>
    <property type="match status" value="1"/>
</dbReference>
<dbReference type="EMBL" id="JAUJYO010000013">
    <property type="protein sequence ID" value="KAK1299937.1"/>
    <property type="molecule type" value="Genomic_DNA"/>
</dbReference>